<dbReference type="VEuPathDB" id="FungiDB:EYZ11_009220"/>
<evidence type="ECO:0000313" key="2">
    <source>
        <dbReference type="EMBL" id="THC91318.1"/>
    </source>
</evidence>
<protein>
    <submittedName>
        <fullName evidence="2">Uncharacterized protein</fullName>
    </submittedName>
</protein>
<sequence>MSVNTGAHEDKGLGWGYHTDSLVSL</sequence>
<name>A0A4S3JAL2_9EURO</name>
<comment type="caution">
    <text evidence="2">The sequence shown here is derived from an EMBL/GenBank/DDBJ whole genome shotgun (WGS) entry which is preliminary data.</text>
</comment>
<accession>A0A4S3JAL2</accession>
<dbReference type="EMBL" id="SOSA01000427">
    <property type="protein sequence ID" value="THC91318.1"/>
    <property type="molecule type" value="Genomic_DNA"/>
</dbReference>
<dbReference type="AlphaFoldDB" id="A0A4S3JAL2"/>
<feature type="region of interest" description="Disordered" evidence="1">
    <location>
        <begin position="1"/>
        <end position="25"/>
    </location>
</feature>
<dbReference type="Proteomes" id="UP000308092">
    <property type="component" value="Unassembled WGS sequence"/>
</dbReference>
<reference evidence="2 3" key="1">
    <citation type="submission" date="2019-03" db="EMBL/GenBank/DDBJ databases">
        <title>The genome sequence of a newly discovered highly antifungal drug resistant Aspergillus species, Aspergillus tanneri NIH 1004.</title>
        <authorList>
            <person name="Mounaud S."/>
            <person name="Singh I."/>
            <person name="Joardar V."/>
            <person name="Pakala S."/>
            <person name="Pakala S."/>
            <person name="Venepally P."/>
            <person name="Hoover J."/>
            <person name="Nierman W."/>
            <person name="Chung J."/>
            <person name="Losada L."/>
        </authorList>
    </citation>
    <scope>NUCLEOTIDE SEQUENCE [LARGE SCALE GENOMIC DNA]</scope>
    <source>
        <strain evidence="2 3">NIH1004</strain>
    </source>
</reference>
<organism evidence="2 3">
    <name type="scientific">Aspergillus tanneri</name>
    <dbReference type="NCBI Taxonomy" id="1220188"/>
    <lineage>
        <taxon>Eukaryota</taxon>
        <taxon>Fungi</taxon>
        <taxon>Dikarya</taxon>
        <taxon>Ascomycota</taxon>
        <taxon>Pezizomycotina</taxon>
        <taxon>Eurotiomycetes</taxon>
        <taxon>Eurotiomycetidae</taxon>
        <taxon>Eurotiales</taxon>
        <taxon>Aspergillaceae</taxon>
        <taxon>Aspergillus</taxon>
        <taxon>Aspergillus subgen. Circumdati</taxon>
    </lineage>
</organism>
<keyword evidence="3" id="KW-1185">Reference proteome</keyword>
<evidence type="ECO:0000256" key="1">
    <source>
        <dbReference type="SAM" id="MobiDB-lite"/>
    </source>
</evidence>
<evidence type="ECO:0000313" key="3">
    <source>
        <dbReference type="Proteomes" id="UP000308092"/>
    </source>
</evidence>
<gene>
    <name evidence="2" type="ORF">EYZ11_009220</name>
</gene>
<proteinExistence type="predicted"/>